<reference evidence="2" key="1">
    <citation type="submission" date="2021-01" db="EMBL/GenBank/DDBJ databases">
        <authorList>
            <person name="Corre E."/>
            <person name="Pelletier E."/>
            <person name="Niang G."/>
            <person name="Scheremetjew M."/>
            <person name="Finn R."/>
            <person name="Kale V."/>
            <person name="Holt S."/>
            <person name="Cochrane G."/>
            <person name="Meng A."/>
            <person name="Brown T."/>
            <person name="Cohen L."/>
        </authorList>
    </citation>
    <scope>NUCLEOTIDE SEQUENCE</scope>
    <source>
        <strain evidence="2">SAG 63-3</strain>
    </source>
</reference>
<name>A0A6U0TSB3_9CHLO</name>
<organism evidence="2">
    <name type="scientific">Polytomella parva</name>
    <dbReference type="NCBI Taxonomy" id="51329"/>
    <lineage>
        <taxon>Eukaryota</taxon>
        <taxon>Viridiplantae</taxon>
        <taxon>Chlorophyta</taxon>
        <taxon>core chlorophytes</taxon>
        <taxon>Chlorophyceae</taxon>
        <taxon>CS clade</taxon>
        <taxon>Chlamydomonadales</taxon>
        <taxon>Chlamydomonadaceae</taxon>
        <taxon>Polytomella</taxon>
    </lineage>
</organism>
<keyword evidence="1" id="KW-1133">Transmembrane helix</keyword>
<evidence type="ECO:0000256" key="1">
    <source>
        <dbReference type="SAM" id="Phobius"/>
    </source>
</evidence>
<dbReference type="EMBL" id="HBFM01003657">
    <property type="protein sequence ID" value="CAD8765715.1"/>
    <property type="molecule type" value="Transcribed_RNA"/>
</dbReference>
<dbReference type="AlphaFoldDB" id="A0A6U0TSB3"/>
<feature type="transmembrane region" description="Helical" evidence="1">
    <location>
        <begin position="187"/>
        <end position="207"/>
    </location>
</feature>
<keyword evidence="1" id="KW-0472">Membrane</keyword>
<evidence type="ECO:0000313" key="3">
    <source>
        <dbReference type="EMBL" id="CAD8765716.1"/>
    </source>
</evidence>
<protein>
    <submittedName>
        <fullName evidence="2">Uncharacterized protein</fullName>
    </submittedName>
</protein>
<gene>
    <name evidence="2" type="ORF">PPAR00522_LOCUS2103</name>
    <name evidence="3" type="ORF">PPAR00522_LOCUS2104</name>
</gene>
<keyword evidence="1" id="KW-0812">Transmembrane</keyword>
<evidence type="ECO:0000313" key="2">
    <source>
        <dbReference type="EMBL" id="CAD8765715.1"/>
    </source>
</evidence>
<proteinExistence type="predicted"/>
<sequence>MPKPNSEVVSSALPYGAPGDSMIHGNQIVPSPCSSAPINSPFPLTSPASQTMTVDTGAPLKPGISPMQNMQASAPGIAQGVPAIPPPGYPTGNQPPYQVPPTGMLNLPANMPPPPPGHYYVVAPGPPDERGNATQMHYLVPYPPQHMNPEGYPPQMYAPYPVYPPMAPIVVQTQPMVIQNQTPVVNAARAALCCGFGMLSMLLAAIIC</sequence>
<dbReference type="EMBL" id="HBFM01003658">
    <property type="protein sequence ID" value="CAD8765716.1"/>
    <property type="molecule type" value="Transcribed_RNA"/>
</dbReference>
<accession>A0A6U0TSB3</accession>